<dbReference type="GeneID" id="36397668"/>
<dbReference type="Proteomes" id="UP000054928">
    <property type="component" value="Unassembled WGS sequence"/>
</dbReference>
<organism evidence="1 2">
    <name type="scientific">Plasmopara halstedii</name>
    <name type="common">Downy mildew of sunflower</name>
    <dbReference type="NCBI Taxonomy" id="4781"/>
    <lineage>
        <taxon>Eukaryota</taxon>
        <taxon>Sar</taxon>
        <taxon>Stramenopiles</taxon>
        <taxon>Oomycota</taxon>
        <taxon>Peronosporomycetes</taxon>
        <taxon>Peronosporales</taxon>
        <taxon>Peronosporaceae</taxon>
        <taxon>Plasmopara</taxon>
    </lineage>
</organism>
<proteinExistence type="predicted"/>
<accession>A0A0P1AY90</accession>
<name>A0A0P1AY90_PLAHL</name>
<dbReference type="RefSeq" id="XP_024582567.1">
    <property type="nucleotide sequence ID" value="XM_024717028.1"/>
</dbReference>
<evidence type="ECO:0000313" key="1">
    <source>
        <dbReference type="EMBL" id="CEG46198.1"/>
    </source>
</evidence>
<reference evidence="2" key="1">
    <citation type="submission" date="2014-09" db="EMBL/GenBank/DDBJ databases">
        <authorList>
            <person name="Sharma Rahul"/>
            <person name="Thines Marco"/>
        </authorList>
    </citation>
    <scope>NUCLEOTIDE SEQUENCE [LARGE SCALE GENOMIC DNA]</scope>
</reference>
<protein>
    <submittedName>
        <fullName evidence="1">Uncharacterized protein</fullName>
    </submittedName>
</protein>
<keyword evidence="2" id="KW-1185">Reference proteome</keyword>
<evidence type="ECO:0000313" key="2">
    <source>
        <dbReference type="Proteomes" id="UP000054928"/>
    </source>
</evidence>
<dbReference type="AlphaFoldDB" id="A0A0P1AY90"/>
<sequence>MSWIWNEIGQFSLASAGNHHVVAMLSSNQKFLAALGLALLNTSIIAHENRLHQE</sequence>
<dbReference type="EMBL" id="CCYD01002047">
    <property type="protein sequence ID" value="CEG46198.1"/>
    <property type="molecule type" value="Genomic_DNA"/>
</dbReference>